<feature type="compositionally biased region" description="Acidic residues" evidence="10">
    <location>
        <begin position="360"/>
        <end position="382"/>
    </location>
</feature>
<dbReference type="GO" id="GO:0008270">
    <property type="term" value="F:zinc ion binding"/>
    <property type="evidence" value="ECO:0007669"/>
    <property type="project" value="UniProtKB-KW"/>
</dbReference>
<reference evidence="12 13" key="1">
    <citation type="submission" date="2020-08" db="EMBL/GenBank/DDBJ databases">
        <authorList>
            <person name="Hejnol A."/>
        </authorList>
    </citation>
    <scope>NUCLEOTIDE SEQUENCE [LARGE SCALE GENOMIC DNA]</scope>
</reference>
<evidence type="ECO:0000256" key="3">
    <source>
        <dbReference type="ARBA" id="ARBA00022553"/>
    </source>
</evidence>
<feature type="region of interest" description="Disordered" evidence="10">
    <location>
        <begin position="345"/>
        <end position="388"/>
    </location>
</feature>
<dbReference type="PANTHER" id="PTHR12786">
    <property type="entry name" value="SPLICING FACTOR SF3A-RELATED"/>
    <property type="match status" value="1"/>
</dbReference>
<evidence type="ECO:0000313" key="13">
    <source>
        <dbReference type="Proteomes" id="UP000549394"/>
    </source>
</evidence>
<dbReference type="Pfam" id="PF12108">
    <property type="entry name" value="SF3a60_bindingd"/>
    <property type="match status" value="1"/>
</dbReference>
<sequence length="507" mass="59341">METLLEQQRRFHEERERLMDTMAKEMLYEKKMHRERINSDHRLKLLLDRYTDATSELKELYDDKDGAVKQEIAALSGPNEFGEFYMRLKSIKEFHRKHPNEQVSVPMAAEFEELDRLRENPEMDTVPLVEFSDEEGYGKYLDLHHMYQMFINLKGVEKADYISYLTSFDRLFEISKERKNNAYRDYLKSLLDYLNDFLLRVQPLFDINQEMDIIINEFKIKWMDGTFPGWPKETAGALTHTGAHLDLSAFSTPDELASLGLDRLKSALMALGLKCGGTLEERAKRLFATKGKSLDELDPSLFARTKTKEQEKKENEALRERHREIALLEAQVYRFSELLSEQRAATRDNVQRKQARGADERDESDDEEEPNIESDDDNDDDIPYNPKNLPLGWDGKPIPYWLYKLHGLNLSYSCEICGNYTYKGPKAFQRHFSEWRHAHGMRCLGIPNTAHFANVTHIEDAIALWQKLKVTKDVERWKPETEEEYEDSAGNVVNKKTFDDLKRQGLL</sequence>
<evidence type="ECO:0000256" key="5">
    <source>
        <dbReference type="ARBA" id="ARBA00022723"/>
    </source>
</evidence>
<keyword evidence="6" id="KW-0863">Zinc-finger</keyword>
<dbReference type="InterPro" id="IPR025086">
    <property type="entry name" value="SDE2/SF3A3_SAP"/>
</dbReference>
<evidence type="ECO:0000256" key="10">
    <source>
        <dbReference type="SAM" id="MobiDB-lite"/>
    </source>
</evidence>
<evidence type="ECO:0000256" key="6">
    <source>
        <dbReference type="ARBA" id="ARBA00022771"/>
    </source>
</evidence>
<evidence type="ECO:0000256" key="9">
    <source>
        <dbReference type="ARBA" id="ARBA00023242"/>
    </source>
</evidence>
<evidence type="ECO:0000256" key="8">
    <source>
        <dbReference type="ARBA" id="ARBA00023187"/>
    </source>
</evidence>
<dbReference type="PROSITE" id="PS50171">
    <property type="entry name" value="ZF_MATRIN"/>
    <property type="match status" value="1"/>
</dbReference>
<accession>A0A7I8W348</accession>
<evidence type="ECO:0000313" key="12">
    <source>
        <dbReference type="EMBL" id="CAD5122490.1"/>
    </source>
</evidence>
<dbReference type="Pfam" id="PF13297">
    <property type="entry name" value="SDE2_2C"/>
    <property type="match status" value="1"/>
</dbReference>
<keyword evidence="3" id="KW-0597">Phosphoprotein</keyword>
<evidence type="ECO:0000256" key="2">
    <source>
        <dbReference type="ARBA" id="ARBA00008776"/>
    </source>
</evidence>
<dbReference type="Pfam" id="PF16837">
    <property type="entry name" value="SF3A3"/>
    <property type="match status" value="1"/>
</dbReference>
<evidence type="ECO:0000256" key="1">
    <source>
        <dbReference type="ARBA" id="ARBA00004123"/>
    </source>
</evidence>
<keyword evidence="13" id="KW-1185">Reference proteome</keyword>
<evidence type="ECO:0000259" key="11">
    <source>
        <dbReference type="PROSITE" id="PS50171"/>
    </source>
</evidence>
<keyword evidence="5" id="KW-0479">Metal-binding</keyword>
<protein>
    <submittedName>
        <fullName evidence="12">DgyrCDS10913</fullName>
    </submittedName>
</protein>
<keyword evidence="8" id="KW-0508">mRNA splicing</keyword>
<keyword evidence="4" id="KW-0507">mRNA processing</keyword>
<dbReference type="EMBL" id="CAJFCJ010000017">
    <property type="protein sequence ID" value="CAD5122490.1"/>
    <property type="molecule type" value="Genomic_DNA"/>
</dbReference>
<dbReference type="OrthoDB" id="2160351at2759"/>
<dbReference type="GO" id="GO:0000398">
    <property type="term" value="P:mRNA splicing, via spliceosome"/>
    <property type="evidence" value="ECO:0007669"/>
    <property type="project" value="InterPro"/>
</dbReference>
<dbReference type="InterPro" id="IPR051421">
    <property type="entry name" value="RNA_Proc_DNA_Dmg_Regulator"/>
</dbReference>
<feature type="compositionally biased region" description="Basic and acidic residues" evidence="10">
    <location>
        <begin position="345"/>
        <end position="359"/>
    </location>
</feature>
<keyword evidence="7" id="KW-0862">Zinc</keyword>
<proteinExistence type="inferred from homology"/>
<evidence type="ECO:0000256" key="7">
    <source>
        <dbReference type="ARBA" id="ARBA00022833"/>
    </source>
</evidence>
<comment type="subcellular location">
    <subcellularLocation>
        <location evidence="1">Nucleus</location>
    </subcellularLocation>
</comment>
<dbReference type="InterPro" id="IPR021966">
    <property type="entry name" value="SF3a60_bindingd"/>
</dbReference>
<feature type="domain" description="Matrin-type" evidence="11">
    <location>
        <begin position="412"/>
        <end position="443"/>
    </location>
</feature>
<dbReference type="InterPro" id="IPR031774">
    <property type="entry name" value="SF3A3_dom"/>
</dbReference>
<organism evidence="12 13">
    <name type="scientific">Dimorphilus gyrociliatus</name>
    <dbReference type="NCBI Taxonomy" id="2664684"/>
    <lineage>
        <taxon>Eukaryota</taxon>
        <taxon>Metazoa</taxon>
        <taxon>Spiralia</taxon>
        <taxon>Lophotrochozoa</taxon>
        <taxon>Annelida</taxon>
        <taxon>Polychaeta</taxon>
        <taxon>Polychaeta incertae sedis</taxon>
        <taxon>Dinophilidae</taxon>
        <taxon>Dimorphilus</taxon>
    </lineage>
</organism>
<name>A0A7I8W348_9ANNE</name>
<evidence type="ECO:0000256" key="4">
    <source>
        <dbReference type="ARBA" id="ARBA00022664"/>
    </source>
</evidence>
<comment type="similarity">
    <text evidence="2">Belongs to the SF3A3 family.</text>
</comment>
<dbReference type="GO" id="GO:0003723">
    <property type="term" value="F:RNA binding"/>
    <property type="evidence" value="ECO:0007669"/>
    <property type="project" value="InterPro"/>
</dbReference>
<dbReference type="InterPro" id="IPR024598">
    <property type="entry name" value="SF3a60/Prp9_C"/>
</dbReference>
<dbReference type="PANTHER" id="PTHR12786:SF2">
    <property type="entry name" value="SPLICING FACTOR 3A SUBUNIT 3"/>
    <property type="match status" value="1"/>
</dbReference>
<dbReference type="Proteomes" id="UP000549394">
    <property type="component" value="Unassembled WGS sequence"/>
</dbReference>
<dbReference type="GO" id="GO:0005681">
    <property type="term" value="C:spliceosomal complex"/>
    <property type="evidence" value="ECO:0007669"/>
    <property type="project" value="InterPro"/>
</dbReference>
<gene>
    <name evidence="12" type="ORF">DGYR_LOCUS10295</name>
</gene>
<dbReference type="Pfam" id="PF11931">
    <property type="entry name" value="SF3a60_Prp9_C"/>
    <property type="match status" value="1"/>
</dbReference>
<keyword evidence="9" id="KW-0539">Nucleus</keyword>
<dbReference type="InterPro" id="IPR000690">
    <property type="entry name" value="Matrin/U1-C_Znf_C2H2"/>
</dbReference>
<dbReference type="AlphaFoldDB" id="A0A7I8W348"/>
<comment type="caution">
    <text evidence="12">The sequence shown here is derived from an EMBL/GenBank/DDBJ whole genome shotgun (WGS) entry which is preliminary data.</text>
</comment>